<dbReference type="CDD" id="cd06533">
    <property type="entry name" value="Glyco_transf_WecG_TagA"/>
    <property type="match status" value="1"/>
</dbReference>
<sequence length="250" mass="28278">MNILGVRIDQITRLAAIETVRRFLAGGGQRRIFTPNPEMLVDAYRDENFRQVLNRGDLNLCDGTGLALASRGRLVRIPGTDFLLDICQVAQEQGRSVYLLGTGDRTAVSGAAEKLKHDFPNLRIAGYHPGPRIDFVGLNGRRSLQIRREDNDEVIGDIIEKSPDVLFVAFGHRKQENWIEQYAKELPSVKIAMGVGGALDYLAGKVRRAPQSVRALGLEWLWRLAREPRRTRRIWKATGQFMYLILKSRK</sequence>
<evidence type="ECO:0000313" key="4">
    <source>
        <dbReference type="Proteomes" id="UP000033870"/>
    </source>
</evidence>
<dbReference type="PANTHER" id="PTHR34136">
    <property type="match status" value="1"/>
</dbReference>
<dbReference type="AlphaFoldDB" id="A0A0G1YH39"/>
<dbReference type="STRING" id="1619044.UY92_C0006G0096"/>
<dbReference type="EMBL" id="LCRX01000006">
    <property type="protein sequence ID" value="KKW42535.1"/>
    <property type="molecule type" value="Genomic_DNA"/>
</dbReference>
<protein>
    <submittedName>
        <fullName evidence="3">Glycosyl transferase, WecB/TagA/CpsF family</fullName>
    </submittedName>
</protein>
<dbReference type="GO" id="GO:0016758">
    <property type="term" value="F:hexosyltransferase activity"/>
    <property type="evidence" value="ECO:0007669"/>
    <property type="project" value="TreeGrafter"/>
</dbReference>
<dbReference type="Pfam" id="PF03808">
    <property type="entry name" value="Glyco_tran_WecG"/>
    <property type="match status" value="1"/>
</dbReference>
<evidence type="ECO:0000256" key="1">
    <source>
        <dbReference type="ARBA" id="ARBA00022676"/>
    </source>
</evidence>
<accession>A0A0G1YH39</accession>
<evidence type="ECO:0000256" key="2">
    <source>
        <dbReference type="ARBA" id="ARBA00022679"/>
    </source>
</evidence>
<dbReference type="InterPro" id="IPR004629">
    <property type="entry name" value="WecG_TagA_CpsF"/>
</dbReference>
<dbReference type="PANTHER" id="PTHR34136:SF1">
    <property type="entry name" value="UDP-N-ACETYL-D-MANNOSAMINURONIC ACID TRANSFERASE"/>
    <property type="match status" value="1"/>
</dbReference>
<name>A0A0G1YH39_9BACT</name>
<comment type="caution">
    <text evidence="3">The sequence shown here is derived from an EMBL/GenBank/DDBJ whole genome shotgun (WGS) entry which is preliminary data.</text>
</comment>
<organism evidence="3 4">
    <name type="scientific">Candidatus Magasanikbacteria bacterium GW2011_GWA2_56_11</name>
    <dbReference type="NCBI Taxonomy" id="1619044"/>
    <lineage>
        <taxon>Bacteria</taxon>
        <taxon>Candidatus Magasanikiibacteriota</taxon>
    </lineage>
</organism>
<proteinExistence type="predicted"/>
<dbReference type="NCBIfam" id="TIGR00696">
    <property type="entry name" value="wecG_tagA_cpsF"/>
    <property type="match status" value="1"/>
</dbReference>
<gene>
    <name evidence="3" type="ORF">UY92_C0006G0096</name>
</gene>
<evidence type="ECO:0000313" key="3">
    <source>
        <dbReference type="EMBL" id="KKW42535.1"/>
    </source>
</evidence>
<reference evidence="3 4" key="1">
    <citation type="journal article" date="2015" name="Nature">
        <title>rRNA introns, odd ribosomes, and small enigmatic genomes across a large radiation of phyla.</title>
        <authorList>
            <person name="Brown C.T."/>
            <person name="Hug L.A."/>
            <person name="Thomas B.C."/>
            <person name="Sharon I."/>
            <person name="Castelle C.J."/>
            <person name="Singh A."/>
            <person name="Wilkins M.J."/>
            <person name="Williams K.H."/>
            <person name="Banfield J.F."/>
        </authorList>
    </citation>
    <scope>NUCLEOTIDE SEQUENCE [LARGE SCALE GENOMIC DNA]</scope>
</reference>
<keyword evidence="1" id="KW-0328">Glycosyltransferase</keyword>
<keyword evidence="2 3" id="KW-0808">Transferase</keyword>
<dbReference type="Proteomes" id="UP000033870">
    <property type="component" value="Unassembled WGS sequence"/>
</dbReference>